<reference evidence="4 5" key="1">
    <citation type="submission" date="2019-05" db="EMBL/GenBank/DDBJ databases">
        <title>Tamlana fucoidanivorans sp. nov., isolated from the surface of algae collected from Fujian province in China.</title>
        <authorList>
            <person name="Li J."/>
        </authorList>
    </citation>
    <scope>NUCLEOTIDE SEQUENCE [LARGE SCALE GENOMIC DNA]</scope>
    <source>
        <strain evidence="4 5">CW2-9</strain>
    </source>
</reference>
<sequence length="296" mass="33886">MYHIKHNKNSNTLEIEETENNLYSKIYLDLGASLQELTLGSHAIIQDLTPLHYDDTYASSILFPFANRIKDGKYEFEGEKYQFNPNQVEEHNALHGLVYNKTFQIIEQEASQENAKIVLEYIESQISVGFPFTYKIQLTYLFAKTSLDLKVEVLNTSDKTFPFTLGWHPYFISDDLFNSSISFSSSKRIVLGDRNITTGTEELVDFKGLKIENKQLDDCWELDNQKATFNTPKYRLELSATGNNNFLQSYTPPRKNTIAIEPTTGVSDSFNNNIGLQTLNSGESYSITWGLKIYNN</sequence>
<dbReference type="GO" id="GO:0004034">
    <property type="term" value="F:aldose 1-epimerase activity"/>
    <property type="evidence" value="ECO:0007669"/>
    <property type="project" value="TreeGrafter"/>
</dbReference>
<protein>
    <submittedName>
        <fullName evidence="4">Aldose 1-epimerase</fullName>
    </submittedName>
</protein>
<dbReference type="InterPro" id="IPR011013">
    <property type="entry name" value="Gal_mutarotase_sf_dom"/>
</dbReference>
<comment type="subunit">
    <text evidence="2">Monomer.</text>
</comment>
<keyword evidence="5" id="KW-1185">Reference proteome</keyword>
<dbReference type="EMBL" id="VDCS01000012">
    <property type="protein sequence ID" value="TNJ42989.1"/>
    <property type="molecule type" value="Genomic_DNA"/>
</dbReference>
<evidence type="ECO:0000313" key="4">
    <source>
        <dbReference type="EMBL" id="TNJ42989.1"/>
    </source>
</evidence>
<comment type="caution">
    <text evidence="4">The sequence shown here is derived from an EMBL/GenBank/DDBJ whole genome shotgun (WGS) entry which is preliminary data.</text>
</comment>
<comment type="cofactor">
    <cofactor evidence="1">
        <name>Ca(2+)</name>
        <dbReference type="ChEBI" id="CHEBI:29108"/>
    </cofactor>
</comment>
<dbReference type="OrthoDB" id="9808779at2"/>
<dbReference type="CDD" id="cd01081">
    <property type="entry name" value="Aldose_epim"/>
    <property type="match status" value="1"/>
</dbReference>
<dbReference type="Proteomes" id="UP000308713">
    <property type="component" value="Unassembled WGS sequence"/>
</dbReference>
<dbReference type="RefSeq" id="WP_139698282.1">
    <property type="nucleotide sequence ID" value="NZ_CP074074.1"/>
</dbReference>
<gene>
    <name evidence="4" type="ORF">FGF67_13460</name>
</gene>
<dbReference type="Gene3D" id="2.70.98.10">
    <property type="match status" value="1"/>
</dbReference>
<dbReference type="GO" id="GO:0030246">
    <property type="term" value="F:carbohydrate binding"/>
    <property type="evidence" value="ECO:0007669"/>
    <property type="project" value="InterPro"/>
</dbReference>
<evidence type="ECO:0000256" key="3">
    <source>
        <dbReference type="ARBA" id="ARBA00022837"/>
    </source>
</evidence>
<evidence type="ECO:0000256" key="1">
    <source>
        <dbReference type="ARBA" id="ARBA00001913"/>
    </source>
</evidence>
<dbReference type="InterPro" id="IPR008183">
    <property type="entry name" value="Aldose_1/G6P_1-epimerase"/>
</dbReference>
<keyword evidence="3" id="KW-0106">Calcium</keyword>
<dbReference type="Pfam" id="PF01263">
    <property type="entry name" value="Aldose_epim"/>
    <property type="match status" value="1"/>
</dbReference>
<evidence type="ECO:0000256" key="2">
    <source>
        <dbReference type="ARBA" id="ARBA00011245"/>
    </source>
</evidence>
<dbReference type="GO" id="GO:0006006">
    <property type="term" value="P:glucose metabolic process"/>
    <property type="evidence" value="ECO:0007669"/>
    <property type="project" value="TreeGrafter"/>
</dbReference>
<name>A0A5C4SH64_9FLAO</name>
<dbReference type="SUPFAM" id="SSF74650">
    <property type="entry name" value="Galactose mutarotase-like"/>
    <property type="match status" value="1"/>
</dbReference>
<dbReference type="PANTHER" id="PTHR10091:SF0">
    <property type="entry name" value="GALACTOSE MUTAROTASE"/>
    <property type="match status" value="1"/>
</dbReference>
<dbReference type="PANTHER" id="PTHR10091">
    <property type="entry name" value="ALDOSE-1-EPIMERASE"/>
    <property type="match status" value="1"/>
</dbReference>
<dbReference type="GO" id="GO:0033499">
    <property type="term" value="P:galactose catabolic process via UDP-galactose, Leloir pathway"/>
    <property type="evidence" value="ECO:0007669"/>
    <property type="project" value="TreeGrafter"/>
</dbReference>
<evidence type="ECO:0000313" key="5">
    <source>
        <dbReference type="Proteomes" id="UP000308713"/>
    </source>
</evidence>
<dbReference type="AlphaFoldDB" id="A0A5C4SH64"/>
<organism evidence="4 5">
    <name type="scientific">Allotamlana fucoidanivorans</name>
    <dbReference type="NCBI Taxonomy" id="2583814"/>
    <lineage>
        <taxon>Bacteria</taxon>
        <taxon>Pseudomonadati</taxon>
        <taxon>Bacteroidota</taxon>
        <taxon>Flavobacteriia</taxon>
        <taxon>Flavobacteriales</taxon>
        <taxon>Flavobacteriaceae</taxon>
        <taxon>Allotamlana</taxon>
    </lineage>
</organism>
<dbReference type="InterPro" id="IPR014718">
    <property type="entry name" value="GH-type_carb-bd"/>
</dbReference>
<proteinExistence type="predicted"/>
<accession>A0A5C4SH64</accession>